<evidence type="ECO:0000256" key="1">
    <source>
        <dbReference type="SAM" id="MobiDB-lite"/>
    </source>
</evidence>
<evidence type="ECO:0000313" key="3">
    <source>
        <dbReference type="Proteomes" id="UP000008070"/>
    </source>
</evidence>
<protein>
    <submittedName>
        <fullName evidence="2">Uncharacterized protein</fullName>
    </submittedName>
</protein>
<evidence type="ECO:0000313" key="2">
    <source>
        <dbReference type="EMBL" id="CAX26979.1"/>
    </source>
</evidence>
<gene>
    <name evidence="2" type="ORF">METD_I5368</name>
</gene>
<reference evidence="3" key="1">
    <citation type="journal article" date="2009" name="PLoS ONE">
        <title>Methylobacterium genome sequences: a reference blueprint to investigate microbial metabolism of C1 compounds from natural and industrial sources.</title>
        <authorList>
            <person name="Vuilleumier S."/>
            <person name="Chistoserdova L."/>
            <person name="Lee M.-C."/>
            <person name="Bringel F."/>
            <person name="Lajus A."/>
            <person name="Zhou Y."/>
            <person name="Gourion B."/>
            <person name="Barbe V."/>
            <person name="Chang J."/>
            <person name="Cruveiller S."/>
            <person name="Dossat C."/>
            <person name="Gillett W."/>
            <person name="Gruffaz C."/>
            <person name="Haugen E."/>
            <person name="Hourcade E."/>
            <person name="Levy R."/>
            <person name="Mangenot S."/>
            <person name="Muller E."/>
            <person name="Nadalig T."/>
            <person name="Pagni M."/>
            <person name="Penny C."/>
            <person name="Peyraud R."/>
            <person name="Robinson D.G."/>
            <person name="Roche D."/>
            <person name="Rouy Z."/>
            <person name="Saenampechek C."/>
            <person name="Salvignol G."/>
            <person name="Vallenet D."/>
            <person name="Wu Z."/>
            <person name="Marx C.J."/>
            <person name="Vorholt J.A."/>
            <person name="Olson M.V."/>
            <person name="Kaul R."/>
            <person name="Weissenbach J."/>
            <person name="Medigue C."/>
            <person name="Lidstrom M.E."/>
        </authorList>
    </citation>
    <scope>NUCLEOTIDE SEQUENCE [LARGE SCALE GENOMIC DNA]</scope>
    <source>
        <strain evidence="3">DSM 6343 / CIP 106787 / DM4</strain>
    </source>
</reference>
<dbReference type="KEGG" id="mdi:METDI5368"/>
<name>C7CMI4_METED</name>
<dbReference type="Proteomes" id="UP000008070">
    <property type="component" value="Chromosome"/>
</dbReference>
<dbReference type="AlphaFoldDB" id="C7CMI4"/>
<sequence length="67" mass="7325">MDHDRHADGPDAAGAADPATRDPALRWAGRPRRLTRPTDPVARPASTRATAPCFISGYKLARSSWER</sequence>
<organism evidence="2 3">
    <name type="scientific">Methylorubrum extorquens (strain DSM 6343 / CIP 106787 / DM4)</name>
    <name type="common">Methylobacterium extorquens</name>
    <dbReference type="NCBI Taxonomy" id="661410"/>
    <lineage>
        <taxon>Bacteria</taxon>
        <taxon>Pseudomonadati</taxon>
        <taxon>Pseudomonadota</taxon>
        <taxon>Alphaproteobacteria</taxon>
        <taxon>Hyphomicrobiales</taxon>
        <taxon>Methylobacteriaceae</taxon>
        <taxon>Methylorubrum</taxon>
    </lineage>
</organism>
<accession>C7CMI4</accession>
<proteinExistence type="predicted"/>
<dbReference type="HOGENOM" id="CLU_2807506_0_0_5"/>
<feature type="region of interest" description="Disordered" evidence="1">
    <location>
        <begin position="1"/>
        <end position="49"/>
    </location>
</feature>
<dbReference type="EMBL" id="FP103042">
    <property type="protein sequence ID" value="CAX26979.1"/>
    <property type="molecule type" value="Genomic_DNA"/>
</dbReference>